<feature type="domain" description="EF-hand" evidence="4">
    <location>
        <begin position="199"/>
        <end position="234"/>
    </location>
</feature>
<evidence type="ECO:0000259" key="4">
    <source>
        <dbReference type="PROSITE" id="PS50222"/>
    </source>
</evidence>
<proteinExistence type="predicted"/>
<dbReference type="EMBL" id="CAHIKZ030005381">
    <property type="protein sequence ID" value="CAE1323710.1"/>
    <property type="molecule type" value="Genomic_DNA"/>
</dbReference>
<feature type="domain" description="EF-hand" evidence="4">
    <location>
        <begin position="235"/>
        <end position="270"/>
    </location>
</feature>
<sequence length="274" mass="30567">MSSLDTVRLEANFTPGCHVNPTGVLHSPDSVDLLTAKKQLTTTGMPPKKGKSTGKKKKIATKKSKVNSKLIKEKEYVDPVKPEVILPPPTARERLVSLLIKQPVSEKEMFGVKLTSHILQEFSTQEIRDLYAVFKAFDANSDGLLHIKEVYVALLSLGFKQSLQKTSDLMEAVGLKKTNYASFRQFLECIIYQQGSSRDTYEEISKGFQALDLDQDGVLDLSDLEQAGQDLGLKLTRHDFSEMIEEADTNGDGKVNFMEFANVMLRTNLFVSDT</sequence>
<keyword evidence="6" id="KW-1185">Reference proteome</keyword>
<evidence type="ECO:0000256" key="3">
    <source>
        <dbReference type="SAM" id="MobiDB-lite"/>
    </source>
</evidence>
<dbReference type="GO" id="GO:0005509">
    <property type="term" value="F:calcium ion binding"/>
    <property type="evidence" value="ECO:0007669"/>
    <property type="project" value="InterPro"/>
</dbReference>
<dbReference type="SMART" id="SM00054">
    <property type="entry name" value="EFh"/>
    <property type="match status" value="3"/>
</dbReference>
<dbReference type="InterPro" id="IPR011992">
    <property type="entry name" value="EF-hand-dom_pair"/>
</dbReference>
<feature type="compositionally biased region" description="Basic residues" evidence="3">
    <location>
        <begin position="48"/>
        <end position="63"/>
    </location>
</feature>
<dbReference type="SUPFAM" id="SSF47473">
    <property type="entry name" value="EF-hand"/>
    <property type="match status" value="1"/>
</dbReference>
<dbReference type="Pfam" id="PF13202">
    <property type="entry name" value="EF-hand_5"/>
    <property type="match status" value="1"/>
</dbReference>
<reference evidence="5" key="1">
    <citation type="submission" date="2021-01" db="EMBL/GenBank/DDBJ databases">
        <authorList>
            <person name="Li R."/>
            <person name="Bekaert M."/>
        </authorList>
    </citation>
    <scope>NUCLEOTIDE SEQUENCE</scope>
    <source>
        <strain evidence="5">Farmed</strain>
    </source>
</reference>
<keyword evidence="1" id="KW-0677">Repeat</keyword>
<evidence type="ECO:0000256" key="1">
    <source>
        <dbReference type="ARBA" id="ARBA00022737"/>
    </source>
</evidence>
<organism evidence="5 6">
    <name type="scientific">Acanthosepion pharaonis</name>
    <name type="common">Pharaoh cuttlefish</name>
    <name type="synonym">Sepia pharaonis</name>
    <dbReference type="NCBI Taxonomy" id="158019"/>
    <lineage>
        <taxon>Eukaryota</taxon>
        <taxon>Metazoa</taxon>
        <taxon>Spiralia</taxon>
        <taxon>Lophotrochozoa</taxon>
        <taxon>Mollusca</taxon>
        <taxon>Cephalopoda</taxon>
        <taxon>Coleoidea</taxon>
        <taxon>Decapodiformes</taxon>
        <taxon>Sepiida</taxon>
        <taxon>Sepiina</taxon>
        <taxon>Sepiidae</taxon>
        <taxon>Acanthosepion</taxon>
    </lineage>
</organism>
<protein>
    <submittedName>
        <fullName evidence="5">CETN1</fullName>
    </submittedName>
</protein>
<dbReference type="PROSITE" id="PS50222">
    <property type="entry name" value="EF_HAND_2"/>
    <property type="match status" value="3"/>
</dbReference>
<feature type="domain" description="EF-hand" evidence="4">
    <location>
        <begin position="125"/>
        <end position="160"/>
    </location>
</feature>
<dbReference type="Gene3D" id="1.10.238.10">
    <property type="entry name" value="EF-hand"/>
    <property type="match status" value="1"/>
</dbReference>
<dbReference type="PANTHER" id="PTHR23048:SF0">
    <property type="entry name" value="CALMODULIN LIKE 3"/>
    <property type="match status" value="1"/>
</dbReference>
<evidence type="ECO:0000256" key="2">
    <source>
        <dbReference type="ARBA" id="ARBA00022837"/>
    </source>
</evidence>
<gene>
    <name evidence="5" type="ORF">SPHA_73554</name>
</gene>
<dbReference type="InterPro" id="IPR002048">
    <property type="entry name" value="EF_hand_dom"/>
</dbReference>
<evidence type="ECO:0000313" key="5">
    <source>
        <dbReference type="EMBL" id="CAE1323710.1"/>
    </source>
</evidence>
<dbReference type="PANTHER" id="PTHR23048">
    <property type="entry name" value="MYOSIN LIGHT CHAIN 1, 3"/>
    <property type="match status" value="1"/>
</dbReference>
<dbReference type="PROSITE" id="PS00018">
    <property type="entry name" value="EF_HAND_1"/>
    <property type="match status" value="2"/>
</dbReference>
<keyword evidence="2" id="KW-0106">Calcium</keyword>
<feature type="region of interest" description="Disordered" evidence="3">
    <location>
        <begin position="41"/>
        <end position="63"/>
    </location>
</feature>
<dbReference type="InterPro" id="IPR050230">
    <property type="entry name" value="CALM/Myosin/TropC-like"/>
</dbReference>
<dbReference type="GO" id="GO:0016460">
    <property type="term" value="C:myosin II complex"/>
    <property type="evidence" value="ECO:0007669"/>
    <property type="project" value="TreeGrafter"/>
</dbReference>
<dbReference type="InterPro" id="IPR018247">
    <property type="entry name" value="EF_Hand_1_Ca_BS"/>
</dbReference>
<dbReference type="Proteomes" id="UP000597762">
    <property type="component" value="Unassembled WGS sequence"/>
</dbReference>
<dbReference type="OrthoDB" id="343296at2759"/>
<accession>A0A812EMG8</accession>
<evidence type="ECO:0000313" key="6">
    <source>
        <dbReference type="Proteomes" id="UP000597762"/>
    </source>
</evidence>
<dbReference type="AlphaFoldDB" id="A0A812EMG8"/>
<dbReference type="CDD" id="cd00051">
    <property type="entry name" value="EFh"/>
    <property type="match status" value="1"/>
</dbReference>
<comment type="caution">
    <text evidence="5">The sequence shown here is derived from an EMBL/GenBank/DDBJ whole genome shotgun (WGS) entry which is preliminary data.</text>
</comment>
<name>A0A812EMG8_ACAPH</name>
<dbReference type="Pfam" id="PF13499">
    <property type="entry name" value="EF-hand_7"/>
    <property type="match status" value="1"/>
</dbReference>
<dbReference type="FunFam" id="1.10.238.10:FF:000003">
    <property type="entry name" value="Calmodulin A"/>
    <property type="match status" value="1"/>
</dbReference>